<evidence type="ECO:0000313" key="3">
    <source>
        <dbReference type="EMBL" id="NYJ02968.1"/>
    </source>
</evidence>
<dbReference type="PROSITE" id="PS51257">
    <property type="entry name" value="PROKAR_LIPOPROTEIN"/>
    <property type="match status" value="1"/>
</dbReference>
<evidence type="ECO:0000256" key="2">
    <source>
        <dbReference type="SAM" id="SignalP"/>
    </source>
</evidence>
<sequence length="197" mass="21305">MRTRRTVLGVLAGLLAVATVAGCSDSGEDPAAGPTTSASPSERPPEVDDDREGEQVSCPPDAAAATAEEQQVARVARCAVVAYTEFSWRDQDHRAFLDRVEPYATEAFAAELRELFGEDVPAEAAAWDELVAARTLQRTIVLDSDASRAEGEGWTVTVDVDTERRTEADDWEPYGEPRTLRVSVVPDRGGWLVADIS</sequence>
<evidence type="ECO:0000313" key="4">
    <source>
        <dbReference type="Proteomes" id="UP000530424"/>
    </source>
</evidence>
<accession>A0A853C948</accession>
<feature type="signal peptide" evidence="2">
    <location>
        <begin position="1"/>
        <end position="23"/>
    </location>
</feature>
<organism evidence="3 4">
    <name type="scientific">Nocardioides thalensis</name>
    <dbReference type="NCBI Taxonomy" id="1914755"/>
    <lineage>
        <taxon>Bacteria</taxon>
        <taxon>Bacillati</taxon>
        <taxon>Actinomycetota</taxon>
        <taxon>Actinomycetes</taxon>
        <taxon>Propionibacteriales</taxon>
        <taxon>Nocardioidaceae</taxon>
        <taxon>Nocardioides</taxon>
    </lineage>
</organism>
<feature type="chain" id="PRO_5032861429" evidence="2">
    <location>
        <begin position="24"/>
        <end position="197"/>
    </location>
</feature>
<dbReference type="RefSeq" id="WP_179669270.1">
    <property type="nucleotide sequence ID" value="NZ_JACCFP010000001.1"/>
</dbReference>
<keyword evidence="4" id="KW-1185">Reference proteome</keyword>
<comment type="caution">
    <text evidence="3">The sequence shown here is derived from an EMBL/GenBank/DDBJ whole genome shotgun (WGS) entry which is preliminary data.</text>
</comment>
<name>A0A853C948_9ACTN</name>
<evidence type="ECO:0000256" key="1">
    <source>
        <dbReference type="SAM" id="MobiDB-lite"/>
    </source>
</evidence>
<proteinExistence type="predicted"/>
<dbReference type="PROSITE" id="PS51318">
    <property type="entry name" value="TAT"/>
    <property type="match status" value="1"/>
</dbReference>
<reference evidence="3 4" key="1">
    <citation type="submission" date="2020-07" db="EMBL/GenBank/DDBJ databases">
        <title>Sequencing the genomes of 1000 actinobacteria strains.</title>
        <authorList>
            <person name="Klenk H.-P."/>
        </authorList>
    </citation>
    <scope>NUCLEOTIDE SEQUENCE [LARGE SCALE GENOMIC DNA]</scope>
    <source>
        <strain evidence="3 4">DSM 103833</strain>
    </source>
</reference>
<dbReference type="InterPro" id="IPR006311">
    <property type="entry name" value="TAT_signal"/>
</dbReference>
<dbReference type="AlphaFoldDB" id="A0A853C948"/>
<protein>
    <submittedName>
        <fullName evidence="3">Uncharacterized protein</fullName>
    </submittedName>
</protein>
<gene>
    <name evidence="3" type="ORF">HNR19_003666</name>
</gene>
<dbReference type="EMBL" id="JACCFP010000001">
    <property type="protein sequence ID" value="NYJ02968.1"/>
    <property type="molecule type" value="Genomic_DNA"/>
</dbReference>
<keyword evidence="2" id="KW-0732">Signal</keyword>
<feature type="region of interest" description="Disordered" evidence="1">
    <location>
        <begin position="23"/>
        <end position="65"/>
    </location>
</feature>
<dbReference type="Proteomes" id="UP000530424">
    <property type="component" value="Unassembled WGS sequence"/>
</dbReference>